<dbReference type="Pfam" id="PF20174">
    <property type="entry name" value="DUF6540"/>
    <property type="match status" value="1"/>
</dbReference>
<evidence type="ECO:0000313" key="1">
    <source>
        <dbReference type="EMBL" id="KZT69551.1"/>
    </source>
</evidence>
<gene>
    <name evidence="1" type="ORF">DAEQUDRAFT_765392</name>
</gene>
<protein>
    <submittedName>
        <fullName evidence="1">Uncharacterized protein</fullName>
    </submittedName>
</protein>
<name>A0A165QJD1_9APHY</name>
<evidence type="ECO:0000313" key="2">
    <source>
        <dbReference type="Proteomes" id="UP000076727"/>
    </source>
</evidence>
<proteinExistence type="predicted"/>
<dbReference type="InterPro" id="IPR046670">
    <property type="entry name" value="DUF6540"/>
</dbReference>
<reference evidence="1 2" key="1">
    <citation type="journal article" date="2016" name="Mol. Biol. Evol.">
        <title>Comparative Genomics of Early-Diverging Mushroom-Forming Fungi Provides Insights into the Origins of Lignocellulose Decay Capabilities.</title>
        <authorList>
            <person name="Nagy L.G."/>
            <person name="Riley R."/>
            <person name="Tritt A."/>
            <person name="Adam C."/>
            <person name="Daum C."/>
            <person name="Floudas D."/>
            <person name="Sun H."/>
            <person name="Yadav J.S."/>
            <person name="Pangilinan J."/>
            <person name="Larsson K.H."/>
            <person name="Matsuura K."/>
            <person name="Barry K."/>
            <person name="Labutti K."/>
            <person name="Kuo R."/>
            <person name="Ohm R.A."/>
            <person name="Bhattacharya S.S."/>
            <person name="Shirouzu T."/>
            <person name="Yoshinaga Y."/>
            <person name="Martin F.M."/>
            <person name="Grigoriev I.V."/>
            <person name="Hibbett D.S."/>
        </authorList>
    </citation>
    <scope>NUCLEOTIDE SEQUENCE [LARGE SCALE GENOMIC DNA]</scope>
    <source>
        <strain evidence="1 2">L-15889</strain>
    </source>
</reference>
<dbReference type="AlphaFoldDB" id="A0A165QJD1"/>
<dbReference type="EMBL" id="KV429057">
    <property type="protein sequence ID" value="KZT69551.1"/>
    <property type="molecule type" value="Genomic_DNA"/>
</dbReference>
<organism evidence="1 2">
    <name type="scientific">Daedalea quercina L-15889</name>
    <dbReference type="NCBI Taxonomy" id="1314783"/>
    <lineage>
        <taxon>Eukaryota</taxon>
        <taxon>Fungi</taxon>
        <taxon>Dikarya</taxon>
        <taxon>Basidiomycota</taxon>
        <taxon>Agaricomycotina</taxon>
        <taxon>Agaricomycetes</taxon>
        <taxon>Polyporales</taxon>
        <taxon>Fomitopsis</taxon>
    </lineage>
</organism>
<dbReference type="STRING" id="1314783.A0A165QJD1"/>
<accession>A0A165QJD1</accession>
<dbReference type="Proteomes" id="UP000076727">
    <property type="component" value="Unassembled WGS sequence"/>
</dbReference>
<dbReference type="OrthoDB" id="2999773at2759"/>
<sequence>MSRRPIQLLIYNNRLFNAHWSIFAPRLDTPDIGSRLHATGSVVGGFTLEFVRNYNIASDSRPVQRIDLATVSVEHIRDTDGDEEIVDSDPTPIDRLEEVIVTVPAPGPSLRSAAASHEKRAELRDCQWWVKQAVAALIAAGICGGEAQTVADSAPVH</sequence>
<keyword evidence="2" id="KW-1185">Reference proteome</keyword>